<dbReference type="InterPro" id="IPR006059">
    <property type="entry name" value="SBP"/>
</dbReference>
<gene>
    <name evidence="4" type="ORF">SNR37_001015</name>
</gene>
<dbReference type="PANTHER" id="PTHR43649:SF14">
    <property type="entry name" value="BLR3389 PROTEIN"/>
    <property type="match status" value="1"/>
</dbReference>
<dbReference type="Proteomes" id="UP001310248">
    <property type="component" value="Unassembled WGS sequence"/>
</dbReference>
<feature type="signal peptide" evidence="3">
    <location>
        <begin position="1"/>
        <end position="24"/>
    </location>
</feature>
<organism evidence="4 5">
    <name type="scientific">Agarivorans aestuarii</name>
    <dbReference type="NCBI Taxonomy" id="1563703"/>
    <lineage>
        <taxon>Bacteria</taxon>
        <taxon>Pseudomonadati</taxon>
        <taxon>Pseudomonadota</taxon>
        <taxon>Gammaproteobacteria</taxon>
        <taxon>Alteromonadales</taxon>
        <taxon>Alteromonadaceae</taxon>
        <taxon>Agarivorans</taxon>
    </lineage>
</organism>
<evidence type="ECO:0000313" key="5">
    <source>
        <dbReference type="Proteomes" id="UP001310248"/>
    </source>
</evidence>
<accession>A0ABU7G8G5</accession>
<proteinExistence type="inferred from homology"/>
<dbReference type="EMBL" id="JAYDYW010000015">
    <property type="protein sequence ID" value="MEE1675689.1"/>
    <property type="molecule type" value="Genomic_DNA"/>
</dbReference>
<comment type="caution">
    <text evidence="4">The sequence shown here is derived from an EMBL/GenBank/DDBJ whole genome shotgun (WGS) entry which is preliminary data.</text>
</comment>
<dbReference type="PANTHER" id="PTHR43649">
    <property type="entry name" value="ARABINOSE-BINDING PROTEIN-RELATED"/>
    <property type="match status" value="1"/>
</dbReference>
<keyword evidence="3" id="KW-0732">Signal</keyword>
<dbReference type="Pfam" id="PF01547">
    <property type="entry name" value="SBP_bac_1"/>
    <property type="match status" value="1"/>
</dbReference>
<reference evidence="5" key="1">
    <citation type="submission" date="2023-07" db="EMBL/GenBank/DDBJ databases">
        <title>Draft genome sequence of Agarivorans aestuarii strain ZMCS4, a CAZymes producing bacteria isolated from the marine brown algae Clodostephus spongiosus.</title>
        <authorList>
            <person name="Lorente B."/>
            <person name="Cabral C."/>
            <person name="Frias J."/>
            <person name="Faria J."/>
            <person name="Toubarro D."/>
        </authorList>
    </citation>
    <scope>NUCLEOTIDE SEQUENCE [LARGE SCALE GENOMIC DNA]</scope>
    <source>
        <strain evidence="5">ZMCS4</strain>
    </source>
</reference>
<comment type="similarity">
    <text evidence="2">Belongs to the bacterial solute-binding protein 1 family.</text>
</comment>
<evidence type="ECO:0000256" key="1">
    <source>
        <dbReference type="ARBA" id="ARBA00004418"/>
    </source>
</evidence>
<feature type="chain" id="PRO_5046787370" evidence="3">
    <location>
        <begin position="25"/>
        <end position="409"/>
    </location>
</feature>
<dbReference type="RefSeq" id="WP_163134635.1">
    <property type="nucleotide sequence ID" value="NZ_JAYDYW010000015.1"/>
</dbReference>
<dbReference type="SUPFAM" id="SSF53850">
    <property type="entry name" value="Periplasmic binding protein-like II"/>
    <property type="match status" value="1"/>
</dbReference>
<name>A0ABU7G8G5_9ALTE</name>
<evidence type="ECO:0000256" key="2">
    <source>
        <dbReference type="ARBA" id="ARBA00008520"/>
    </source>
</evidence>
<evidence type="ECO:0000313" key="4">
    <source>
        <dbReference type="EMBL" id="MEE1675689.1"/>
    </source>
</evidence>
<evidence type="ECO:0000256" key="3">
    <source>
        <dbReference type="SAM" id="SignalP"/>
    </source>
</evidence>
<protein>
    <submittedName>
        <fullName evidence="4">Extracellular solute-binding protein</fullName>
    </submittedName>
</protein>
<keyword evidence="5" id="KW-1185">Reference proteome</keyword>
<sequence length="409" mass="46653">MMSKLKQCGQALALATLISGYVNAGELIINSDASDPAPKAAFAEIIAEFEKEYPDIKVKYNLYDHEAYKTTIRNWLVTSPPDVVHWYAGNRMKAFVDKGLFEDVSDLWQQNDMAADFATAAPAMTIDGKQWGVPYTYYQWGIYYRKDIFEKYGIEEPYLWEELVEASKILKENGVAPIAIGTKYLWTAAGWFDYMNLRVNGLDFHMELMDGKVPYTDPRVVKTMEKWKEMIEPGYFLENHASYSWQEAQPFLYNGDAAMYLIGNFITPNFPDEVKDKMGFFQFPIIDPTVGVAEDAPMDTLHIPAKAKNKEDARKYLAFMARPENQTRINKALLQIPPNKKAKAEDNEFLNKGVAMLGSAAGTAQFYDRDTDPAMAKAGMKGFQEFMVHPDRLDKILKGLEKTRQRTFK</sequence>
<dbReference type="InterPro" id="IPR050490">
    <property type="entry name" value="Bact_solute-bd_prot1"/>
</dbReference>
<dbReference type="Gene3D" id="3.40.190.10">
    <property type="entry name" value="Periplasmic binding protein-like II"/>
    <property type="match status" value="2"/>
</dbReference>
<comment type="subcellular location">
    <subcellularLocation>
        <location evidence="1">Periplasm</location>
    </subcellularLocation>
</comment>